<dbReference type="EMBL" id="BTSY01000002">
    <property type="protein sequence ID" value="GMT14582.1"/>
    <property type="molecule type" value="Genomic_DNA"/>
</dbReference>
<evidence type="ECO:0000313" key="4">
    <source>
        <dbReference type="Proteomes" id="UP001432322"/>
    </source>
</evidence>
<proteinExistence type="predicted"/>
<comment type="caution">
    <text evidence="2">The sequence shown here is derived from an EMBL/GenBank/DDBJ whole genome shotgun (WGS) entry which is preliminary data.</text>
</comment>
<sequence length="64" mass="7118">RRLRPRERACFRATSKKDEGGTSSGSRLAVVEKRGDRPTKFLHSFSSTANSLGEGRSSRTVDYT</sequence>
<dbReference type="AlphaFoldDB" id="A0AAV5V4R7"/>
<evidence type="ECO:0000256" key="1">
    <source>
        <dbReference type="SAM" id="MobiDB-lite"/>
    </source>
</evidence>
<feature type="region of interest" description="Disordered" evidence="1">
    <location>
        <begin position="1"/>
        <end position="64"/>
    </location>
</feature>
<feature type="non-terminal residue" evidence="2">
    <location>
        <position position="1"/>
    </location>
</feature>
<feature type="compositionally biased region" description="Basic and acidic residues" evidence="1">
    <location>
        <begin position="30"/>
        <end position="39"/>
    </location>
</feature>
<evidence type="ECO:0000313" key="2">
    <source>
        <dbReference type="EMBL" id="GMT14581.1"/>
    </source>
</evidence>
<reference evidence="2" key="1">
    <citation type="submission" date="2023-10" db="EMBL/GenBank/DDBJ databases">
        <title>Genome assembly of Pristionchus species.</title>
        <authorList>
            <person name="Yoshida K."/>
            <person name="Sommer R.J."/>
        </authorList>
    </citation>
    <scope>NUCLEOTIDE SEQUENCE</scope>
    <source>
        <strain evidence="2">RS5133</strain>
    </source>
</reference>
<keyword evidence="4" id="KW-1185">Reference proteome</keyword>
<feature type="compositionally biased region" description="Basic and acidic residues" evidence="1">
    <location>
        <begin position="1"/>
        <end position="20"/>
    </location>
</feature>
<evidence type="ECO:0000313" key="3">
    <source>
        <dbReference type="EMBL" id="GMT14582.1"/>
    </source>
</evidence>
<name>A0AAV5V4R7_9BILA</name>
<organism evidence="2 4">
    <name type="scientific">Pristionchus fissidentatus</name>
    <dbReference type="NCBI Taxonomy" id="1538716"/>
    <lineage>
        <taxon>Eukaryota</taxon>
        <taxon>Metazoa</taxon>
        <taxon>Ecdysozoa</taxon>
        <taxon>Nematoda</taxon>
        <taxon>Chromadorea</taxon>
        <taxon>Rhabditida</taxon>
        <taxon>Rhabditina</taxon>
        <taxon>Diplogasteromorpha</taxon>
        <taxon>Diplogasteroidea</taxon>
        <taxon>Neodiplogasteridae</taxon>
        <taxon>Pristionchus</taxon>
    </lineage>
</organism>
<feature type="non-terminal residue" evidence="2">
    <location>
        <position position="64"/>
    </location>
</feature>
<dbReference type="Proteomes" id="UP001432322">
    <property type="component" value="Unassembled WGS sequence"/>
</dbReference>
<accession>A0AAV5V4R7</accession>
<gene>
    <name evidence="2" type="ORF">PFISCL1PPCAC_5878</name>
    <name evidence="3" type="ORF">PFISCL1PPCAC_5879</name>
</gene>
<protein>
    <submittedName>
        <fullName evidence="2">Uncharacterized protein</fullName>
    </submittedName>
</protein>
<dbReference type="EMBL" id="BTSY01000002">
    <property type="protein sequence ID" value="GMT14581.1"/>
    <property type="molecule type" value="Genomic_DNA"/>
</dbReference>